<dbReference type="RefSeq" id="WP_183590259.1">
    <property type="nucleotide sequence ID" value="NZ_JACHWR010000001.1"/>
</dbReference>
<dbReference type="EMBL" id="JACHWR010000001">
    <property type="protein sequence ID" value="MBB3040206.1"/>
    <property type="molecule type" value="Genomic_DNA"/>
</dbReference>
<evidence type="ECO:0000313" key="3">
    <source>
        <dbReference type="Proteomes" id="UP000589626"/>
    </source>
</evidence>
<organism evidence="2 3">
    <name type="scientific">Nocardioides soli</name>
    <dbReference type="NCBI Taxonomy" id="1036020"/>
    <lineage>
        <taxon>Bacteria</taxon>
        <taxon>Bacillati</taxon>
        <taxon>Actinomycetota</taxon>
        <taxon>Actinomycetes</taxon>
        <taxon>Propionibacteriales</taxon>
        <taxon>Nocardioidaceae</taxon>
        <taxon>Nocardioides</taxon>
    </lineage>
</organism>
<evidence type="ECO:0000313" key="2">
    <source>
        <dbReference type="EMBL" id="MBB3040206.1"/>
    </source>
</evidence>
<gene>
    <name evidence="2" type="ORF">FHU40_000007</name>
</gene>
<comment type="caution">
    <text evidence="2">The sequence shown here is derived from an EMBL/GenBank/DDBJ whole genome shotgun (WGS) entry which is preliminary data.</text>
</comment>
<feature type="chain" id="PRO_5030787012" description="DUF2155 domain-containing protein" evidence="1">
    <location>
        <begin position="25"/>
        <end position="148"/>
    </location>
</feature>
<protein>
    <recommendedName>
        <fullName evidence="4">DUF2155 domain-containing protein</fullName>
    </recommendedName>
</protein>
<keyword evidence="3" id="KW-1185">Reference proteome</keyword>
<reference evidence="2 3" key="1">
    <citation type="submission" date="2020-08" db="EMBL/GenBank/DDBJ databases">
        <title>Sequencing the genomes of 1000 actinobacteria strains.</title>
        <authorList>
            <person name="Klenk H.-P."/>
        </authorList>
    </citation>
    <scope>NUCLEOTIDE SEQUENCE [LARGE SCALE GENOMIC DNA]</scope>
    <source>
        <strain evidence="2 3">DSM 105498</strain>
    </source>
</reference>
<feature type="signal peptide" evidence="1">
    <location>
        <begin position="1"/>
        <end position="24"/>
    </location>
</feature>
<sequence length="148" mass="16031">MVNKLAAAIAALGLVGAVAAPAQAAGHRVRATGEEDANLRVTFKVVVKKGEAVKVKNVKISGLDYLCEDWQTAGEVSIKLKRTFKVDSVGTVAKSSVQNGHDYFLKIYFDNDKGSKGRGYWTSEFMSGPLGCFTSWEDKPVSSYFEFG</sequence>
<evidence type="ECO:0008006" key="4">
    <source>
        <dbReference type="Google" id="ProtNLM"/>
    </source>
</evidence>
<evidence type="ECO:0000256" key="1">
    <source>
        <dbReference type="SAM" id="SignalP"/>
    </source>
</evidence>
<proteinExistence type="predicted"/>
<dbReference type="AlphaFoldDB" id="A0A7W4VR18"/>
<keyword evidence="1" id="KW-0732">Signal</keyword>
<name>A0A7W4VR18_9ACTN</name>
<accession>A0A7W4VR18</accession>
<dbReference type="Proteomes" id="UP000589626">
    <property type="component" value="Unassembled WGS sequence"/>
</dbReference>